<evidence type="ECO:0000313" key="6">
    <source>
        <dbReference type="Proteomes" id="UP001296104"/>
    </source>
</evidence>
<feature type="compositionally biased region" description="Polar residues" evidence="2">
    <location>
        <begin position="136"/>
        <end position="146"/>
    </location>
</feature>
<dbReference type="EMBL" id="CAVMBE010000002">
    <property type="protein sequence ID" value="CAK3785811.1"/>
    <property type="molecule type" value="Genomic_DNA"/>
</dbReference>
<evidence type="ECO:0000259" key="3">
    <source>
        <dbReference type="Pfam" id="PF25540"/>
    </source>
</evidence>
<feature type="coiled-coil region" evidence="1">
    <location>
        <begin position="4"/>
        <end position="31"/>
    </location>
</feature>
<keyword evidence="1" id="KW-0175">Coiled coil</keyword>
<gene>
    <name evidence="5" type="ORF">LECACI_7A000631</name>
</gene>
<evidence type="ECO:0000313" key="5">
    <source>
        <dbReference type="EMBL" id="CAK3785811.1"/>
    </source>
</evidence>
<feature type="region of interest" description="Disordered" evidence="2">
    <location>
        <begin position="136"/>
        <end position="163"/>
    </location>
</feature>
<feature type="domain" description="DUF7923" evidence="3">
    <location>
        <begin position="83"/>
        <end position="116"/>
    </location>
</feature>
<feature type="region of interest" description="Disordered" evidence="2">
    <location>
        <begin position="257"/>
        <end position="288"/>
    </location>
</feature>
<sequence>MDDYKRLLSDFEEAREAREKYKQLARGSEANPFALVLVDGDGYLFEDDLVRDGREDGGSRAASLLNDFVKASLRSLGLENCRVMNSQCKHIYFAACHDVGYISELVPYRANRDRITTTGLFSGGAPSVDRAIAQPVQPTNTPSIESDQNEDGPTKSNNDFMNGHKSNLSLDGRALFKARIAKAKLCNSLHILGSCINVDCQYDHNTITEGIRSCLRQKDDCKYRGGKAFCKFPVTMHMMDLNVADYIAIDEASIGENESGQMSPALSMSEADENRPGVPLSGSDESLD</sequence>
<feature type="domain" description="DUF7923" evidence="3">
    <location>
        <begin position="29"/>
        <end position="76"/>
    </location>
</feature>
<accession>A0AAI8W1F7</accession>
<name>A0AAI8W1F7_9PEZI</name>
<dbReference type="InterPro" id="IPR057683">
    <property type="entry name" value="DUF7923"/>
</dbReference>
<feature type="domain" description="C3H1-type" evidence="4">
    <location>
        <begin position="178"/>
        <end position="206"/>
    </location>
</feature>
<dbReference type="PANTHER" id="PTHR37543">
    <property type="entry name" value="CCCH ZINC FINGER DNA BINDING PROTEIN (AFU_ORTHOLOGUE AFUA_5G12760)"/>
    <property type="match status" value="1"/>
</dbReference>
<feature type="compositionally biased region" description="Polar residues" evidence="2">
    <location>
        <begin position="154"/>
        <end position="163"/>
    </location>
</feature>
<comment type="caution">
    <text evidence="5">The sequence shown here is derived from an EMBL/GenBank/DDBJ whole genome shotgun (WGS) entry which is preliminary data.</text>
</comment>
<dbReference type="Pfam" id="PF25540">
    <property type="entry name" value="DUF7923"/>
    <property type="match status" value="2"/>
</dbReference>
<keyword evidence="6" id="KW-1185">Reference proteome</keyword>
<feature type="compositionally biased region" description="Polar residues" evidence="2">
    <location>
        <begin position="257"/>
        <end position="266"/>
    </location>
</feature>
<proteinExistence type="predicted"/>
<dbReference type="Pfam" id="PF25542">
    <property type="entry name" value="zf-CCCH_12"/>
    <property type="match status" value="1"/>
</dbReference>
<reference evidence="5" key="1">
    <citation type="submission" date="2023-11" db="EMBL/GenBank/DDBJ databases">
        <authorList>
            <person name="Alioto T."/>
            <person name="Alioto T."/>
            <person name="Gomez Garrido J."/>
        </authorList>
    </citation>
    <scope>NUCLEOTIDE SEQUENCE</scope>
</reference>
<dbReference type="PANTHER" id="PTHR37543:SF1">
    <property type="entry name" value="CCCH ZINC FINGER DNA BINDING PROTEIN (AFU_ORTHOLOGUE AFUA_5G12760)"/>
    <property type="match status" value="1"/>
</dbReference>
<evidence type="ECO:0000256" key="1">
    <source>
        <dbReference type="SAM" id="Coils"/>
    </source>
</evidence>
<organism evidence="5 6">
    <name type="scientific">Lecanosticta acicola</name>
    <dbReference type="NCBI Taxonomy" id="111012"/>
    <lineage>
        <taxon>Eukaryota</taxon>
        <taxon>Fungi</taxon>
        <taxon>Dikarya</taxon>
        <taxon>Ascomycota</taxon>
        <taxon>Pezizomycotina</taxon>
        <taxon>Dothideomycetes</taxon>
        <taxon>Dothideomycetidae</taxon>
        <taxon>Mycosphaerellales</taxon>
        <taxon>Mycosphaerellaceae</taxon>
        <taxon>Lecanosticta</taxon>
    </lineage>
</organism>
<protein>
    <submittedName>
        <fullName evidence="5">Uncharacterized protein</fullName>
    </submittedName>
</protein>
<dbReference type="Proteomes" id="UP001296104">
    <property type="component" value="Unassembled WGS sequence"/>
</dbReference>
<dbReference type="AlphaFoldDB" id="A0AAI8W1F7"/>
<evidence type="ECO:0000256" key="2">
    <source>
        <dbReference type="SAM" id="MobiDB-lite"/>
    </source>
</evidence>
<dbReference type="InterPro" id="IPR000571">
    <property type="entry name" value="Znf_CCCH"/>
</dbReference>
<evidence type="ECO:0000259" key="4">
    <source>
        <dbReference type="Pfam" id="PF25542"/>
    </source>
</evidence>